<organism evidence="1 2">
    <name type="scientific">Pocillopora meandrina</name>
    <dbReference type="NCBI Taxonomy" id="46732"/>
    <lineage>
        <taxon>Eukaryota</taxon>
        <taxon>Metazoa</taxon>
        <taxon>Cnidaria</taxon>
        <taxon>Anthozoa</taxon>
        <taxon>Hexacorallia</taxon>
        <taxon>Scleractinia</taxon>
        <taxon>Astrocoeniina</taxon>
        <taxon>Pocilloporidae</taxon>
        <taxon>Pocillopora</taxon>
    </lineage>
</organism>
<sequence length="85" mass="9876">MLGFSEHQITQVLDNLDAIFSLSDVYRFVEIWDMCHAQEILEVISKGFNDVTTGMQSSEPSPLEENGYDFDGGFFDEWNEWNEFL</sequence>
<dbReference type="Proteomes" id="UP001159428">
    <property type="component" value="Unassembled WGS sequence"/>
</dbReference>
<dbReference type="EMBL" id="CALNXJ010000058">
    <property type="protein sequence ID" value="CAH3155617.1"/>
    <property type="molecule type" value="Genomic_DNA"/>
</dbReference>
<proteinExistence type="predicted"/>
<evidence type="ECO:0000313" key="1">
    <source>
        <dbReference type="EMBL" id="CAH3155617.1"/>
    </source>
</evidence>
<gene>
    <name evidence="1" type="ORF">PMEA_00028126</name>
</gene>
<evidence type="ECO:0000313" key="2">
    <source>
        <dbReference type="Proteomes" id="UP001159428"/>
    </source>
</evidence>
<reference evidence="1 2" key="1">
    <citation type="submission" date="2022-05" db="EMBL/GenBank/DDBJ databases">
        <authorList>
            <consortium name="Genoscope - CEA"/>
            <person name="William W."/>
        </authorList>
    </citation>
    <scope>NUCLEOTIDE SEQUENCE [LARGE SCALE GENOMIC DNA]</scope>
</reference>
<comment type="caution">
    <text evidence="1">The sequence shown here is derived from an EMBL/GenBank/DDBJ whole genome shotgun (WGS) entry which is preliminary data.</text>
</comment>
<name>A0AAU9XTR3_9CNID</name>
<keyword evidence="2" id="KW-1185">Reference proteome</keyword>
<accession>A0AAU9XTR3</accession>
<dbReference type="AlphaFoldDB" id="A0AAU9XTR3"/>
<protein>
    <submittedName>
        <fullName evidence="1">Uncharacterized protein</fullName>
    </submittedName>
</protein>